<dbReference type="PROSITE" id="PS51419">
    <property type="entry name" value="RAB"/>
    <property type="match status" value="1"/>
</dbReference>
<dbReference type="PRINTS" id="PR00449">
    <property type="entry name" value="RASTRNSFRMNG"/>
</dbReference>
<keyword evidence="2" id="KW-0342">GTP-binding</keyword>
<evidence type="ECO:0000313" key="3">
    <source>
        <dbReference type="EMBL" id="KAI6649348.1"/>
    </source>
</evidence>
<dbReference type="Proteomes" id="UP001165289">
    <property type="component" value="Unassembled WGS sequence"/>
</dbReference>
<name>A0AAV7JK88_9METZ</name>
<sequence>MSRAPNALPIHKIVVIGSGGVGKSALTLRYMYDEFHDEYVPTKIGQFSKEAQLSSEEACMIEIIDTAGEEELKIRKQQNYAISEGIIFVYAINDIDSYHRVKELYEDVMVAKTEIGQRENFDILLVGNKSDMGTNRQVLRVEGEHLASKWGCEYIETSAKLDEFVSNSFQLILSKVHDRKFKVPEQKAKKKKKKNRNKKFKLNCFIV</sequence>
<dbReference type="InterPro" id="IPR005225">
    <property type="entry name" value="Small_GTP-bd"/>
</dbReference>
<comment type="caution">
    <text evidence="3">The sequence shown here is derived from an EMBL/GenBank/DDBJ whole genome shotgun (WGS) entry which is preliminary data.</text>
</comment>
<dbReference type="GO" id="GO:0016020">
    <property type="term" value="C:membrane"/>
    <property type="evidence" value="ECO:0007669"/>
    <property type="project" value="InterPro"/>
</dbReference>
<evidence type="ECO:0000256" key="1">
    <source>
        <dbReference type="ARBA" id="ARBA00022741"/>
    </source>
</evidence>
<dbReference type="InterPro" id="IPR001806">
    <property type="entry name" value="Small_GTPase"/>
</dbReference>
<dbReference type="FunFam" id="3.40.50.300:FF:001447">
    <property type="entry name" value="Ras-related protein Rab-1B"/>
    <property type="match status" value="1"/>
</dbReference>
<dbReference type="SUPFAM" id="SSF52540">
    <property type="entry name" value="P-loop containing nucleoside triphosphate hydrolases"/>
    <property type="match status" value="1"/>
</dbReference>
<dbReference type="EMBL" id="JAKMXF010000321">
    <property type="protein sequence ID" value="KAI6649348.1"/>
    <property type="molecule type" value="Genomic_DNA"/>
</dbReference>
<dbReference type="SMART" id="SM00175">
    <property type="entry name" value="RAB"/>
    <property type="match status" value="1"/>
</dbReference>
<dbReference type="Pfam" id="PF00071">
    <property type="entry name" value="Ras"/>
    <property type="match status" value="1"/>
</dbReference>
<dbReference type="InterPro" id="IPR027417">
    <property type="entry name" value="P-loop_NTPase"/>
</dbReference>
<keyword evidence="1" id="KW-0547">Nucleotide-binding</keyword>
<dbReference type="SMART" id="SM00173">
    <property type="entry name" value="RAS"/>
    <property type="match status" value="1"/>
</dbReference>
<protein>
    <submittedName>
        <fullName evidence="3">Small GTP-binding protein domain</fullName>
    </submittedName>
</protein>
<dbReference type="NCBIfam" id="TIGR00231">
    <property type="entry name" value="small_GTP"/>
    <property type="match status" value="1"/>
</dbReference>
<dbReference type="SMART" id="SM00174">
    <property type="entry name" value="RHO"/>
    <property type="match status" value="1"/>
</dbReference>
<keyword evidence="4" id="KW-1185">Reference proteome</keyword>
<organism evidence="3 4">
    <name type="scientific">Oopsacas minuta</name>
    <dbReference type="NCBI Taxonomy" id="111878"/>
    <lineage>
        <taxon>Eukaryota</taxon>
        <taxon>Metazoa</taxon>
        <taxon>Porifera</taxon>
        <taxon>Hexactinellida</taxon>
        <taxon>Hexasterophora</taxon>
        <taxon>Lyssacinosida</taxon>
        <taxon>Leucopsacidae</taxon>
        <taxon>Oopsacas</taxon>
    </lineage>
</organism>
<proteinExistence type="predicted"/>
<dbReference type="PROSITE" id="PS51421">
    <property type="entry name" value="RAS"/>
    <property type="match status" value="1"/>
</dbReference>
<reference evidence="3 4" key="1">
    <citation type="journal article" date="2023" name="BMC Biol.">
        <title>The compact genome of the sponge Oopsacas minuta (Hexactinellida) is lacking key metazoan core genes.</title>
        <authorList>
            <person name="Santini S."/>
            <person name="Schenkelaars Q."/>
            <person name="Jourda C."/>
            <person name="Duchesne M."/>
            <person name="Belahbib H."/>
            <person name="Rocher C."/>
            <person name="Selva M."/>
            <person name="Riesgo A."/>
            <person name="Vervoort M."/>
            <person name="Leys S.P."/>
            <person name="Kodjabachian L."/>
            <person name="Le Bivic A."/>
            <person name="Borchiellini C."/>
            <person name="Claverie J.M."/>
            <person name="Renard E."/>
        </authorList>
    </citation>
    <scope>NUCLEOTIDE SEQUENCE [LARGE SCALE GENOMIC DNA]</scope>
    <source>
        <strain evidence="3">SPO-2</strain>
    </source>
</reference>
<dbReference type="GO" id="GO:0007165">
    <property type="term" value="P:signal transduction"/>
    <property type="evidence" value="ECO:0007669"/>
    <property type="project" value="InterPro"/>
</dbReference>
<dbReference type="PANTHER" id="PTHR24070">
    <property type="entry name" value="RAS, DI-RAS, AND RHEB FAMILY MEMBERS OF SMALL GTPASE SUPERFAMILY"/>
    <property type="match status" value="1"/>
</dbReference>
<dbReference type="InterPro" id="IPR020849">
    <property type="entry name" value="Small_GTPase_Ras-type"/>
</dbReference>
<dbReference type="Gene3D" id="3.40.50.300">
    <property type="entry name" value="P-loop containing nucleotide triphosphate hydrolases"/>
    <property type="match status" value="1"/>
</dbReference>
<dbReference type="GO" id="GO:0003924">
    <property type="term" value="F:GTPase activity"/>
    <property type="evidence" value="ECO:0007669"/>
    <property type="project" value="InterPro"/>
</dbReference>
<gene>
    <name evidence="3" type="ORF">LOD99_11714</name>
</gene>
<dbReference type="AlphaFoldDB" id="A0AAV7JK88"/>
<evidence type="ECO:0000256" key="2">
    <source>
        <dbReference type="ARBA" id="ARBA00023134"/>
    </source>
</evidence>
<evidence type="ECO:0000313" key="4">
    <source>
        <dbReference type="Proteomes" id="UP001165289"/>
    </source>
</evidence>
<accession>A0AAV7JK88</accession>
<dbReference type="GO" id="GO:0005525">
    <property type="term" value="F:GTP binding"/>
    <property type="evidence" value="ECO:0007669"/>
    <property type="project" value="UniProtKB-KW"/>
</dbReference>